<dbReference type="OrthoDB" id="9815709at2"/>
<dbReference type="PANTHER" id="PTHR47814:SF1">
    <property type="entry name" value="PEPTIDYL-TRNA HYDROLASE ARFB"/>
    <property type="match status" value="1"/>
</dbReference>
<dbReference type="InterPro" id="IPR000352">
    <property type="entry name" value="Pep_chain_release_fac_I"/>
</dbReference>
<reference evidence="4" key="1">
    <citation type="submission" date="2006-02" db="EMBL/GenBank/DDBJ databases">
        <title>Complete sequence of chromosome of Rhodoferax ferrireducens DSM 15236.</title>
        <authorList>
            <person name="Copeland A."/>
            <person name="Lucas S."/>
            <person name="Lapidus A."/>
            <person name="Barry K."/>
            <person name="Detter J.C."/>
            <person name="Glavina del Rio T."/>
            <person name="Hammon N."/>
            <person name="Israni S."/>
            <person name="Pitluck S."/>
            <person name="Brettin T."/>
            <person name="Bruce D."/>
            <person name="Han C."/>
            <person name="Tapia R."/>
            <person name="Gilna P."/>
            <person name="Kiss H."/>
            <person name="Schmutz J."/>
            <person name="Larimer F."/>
            <person name="Land M."/>
            <person name="Kyrpides N."/>
            <person name="Ivanova N."/>
            <person name="Richardson P."/>
        </authorList>
    </citation>
    <scope>NUCLEOTIDE SEQUENCE [LARGE SCALE GENOMIC DNA]</scope>
    <source>
        <strain evidence="4">ATCC BAA-621 / DSM 15236 / T118</strain>
    </source>
</reference>
<dbReference type="GO" id="GO:0072344">
    <property type="term" value="P:rescue of stalled ribosome"/>
    <property type="evidence" value="ECO:0007669"/>
    <property type="project" value="TreeGrafter"/>
</dbReference>
<dbReference type="PANTHER" id="PTHR47814">
    <property type="entry name" value="PEPTIDYL-TRNA HYDROLASE ARFB"/>
    <property type="match status" value="1"/>
</dbReference>
<dbReference type="GO" id="GO:0003747">
    <property type="term" value="F:translation release factor activity"/>
    <property type="evidence" value="ECO:0007669"/>
    <property type="project" value="InterPro"/>
</dbReference>
<name>Q21YN4_ALBFT</name>
<dbReference type="AlphaFoldDB" id="Q21YN4"/>
<dbReference type="Gene3D" id="3.30.160.20">
    <property type="match status" value="1"/>
</dbReference>
<organism evidence="3 4">
    <name type="scientific">Albidiferax ferrireducens (strain ATCC BAA-621 / DSM 15236 / T118)</name>
    <name type="common">Rhodoferax ferrireducens</name>
    <dbReference type="NCBI Taxonomy" id="338969"/>
    <lineage>
        <taxon>Bacteria</taxon>
        <taxon>Pseudomonadati</taxon>
        <taxon>Pseudomonadota</taxon>
        <taxon>Betaproteobacteria</taxon>
        <taxon>Burkholderiales</taxon>
        <taxon>Comamonadaceae</taxon>
        <taxon>Rhodoferax</taxon>
    </lineage>
</organism>
<evidence type="ECO:0000259" key="2">
    <source>
        <dbReference type="PROSITE" id="PS00745"/>
    </source>
</evidence>
<dbReference type="PROSITE" id="PS00745">
    <property type="entry name" value="RF_PROK_I"/>
    <property type="match status" value="1"/>
</dbReference>
<dbReference type="eggNOG" id="COG1186">
    <property type="taxonomic scope" value="Bacteria"/>
</dbReference>
<dbReference type="HOGENOM" id="CLU_089470_3_0_4"/>
<evidence type="ECO:0000313" key="4">
    <source>
        <dbReference type="Proteomes" id="UP000008332"/>
    </source>
</evidence>
<gene>
    <name evidence="3" type="ordered locus">Rfer_1386</name>
</gene>
<dbReference type="EMBL" id="CP000267">
    <property type="protein sequence ID" value="ABD69119.1"/>
    <property type="molecule type" value="Genomic_DNA"/>
</dbReference>
<dbReference type="Proteomes" id="UP000008332">
    <property type="component" value="Chromosome"/>
</dbReference>
<dbReference type="RefSeq" id="WP_011463687.1">
    <property type="nucleotide sequence ID" value="NC_007908.1"/>
</dbReference>
<comment type="similarity">
    <text evidence="1">Belongs to the prokaryotic/mitochondrial release factor family.</text>
</comment>
<dbReference type="SUPFAM" id="SSF75620">
    <property type="entry name" value="Release factor"/>
    <property type="match status" value="1"/>
</dbReference>
<dbReference type="InterPro" id="IPR045853">
    <property type="entry name" value="Pep_chain_release_fac_I_sf"/>
</dbReference>
<evidence type="ECO:0000313" key="3">
    <source>
        <dbReference type="EMBL" id="ABD69119.1"/>
    </source>
</evidence>
<dbReference type="Pfam" id="PF00472">
    <property type="entry name" value="RF-1"/>
    <property type="match status" value="1"/>
</dbReference>
<sequence>MTKPAASPLLQINEAEVELSAIRAQGAGGQNVNKVSSAIHLRFDIAASSLPQDVKERLLALHDSRITKDGVLVIKAQQQRTQEMNRLDALMRLHELVNSVALAPKTRRATKPSYASKQRLRVAKSQRAEIKALRGRVDAQS</sequence>
<dbReference type="NCBIfam" id="NF006718">
    <property type="entry name" value="PRK09256.1"/>
    <property type="match status" value="1"/>
</dbReference>
<feature type="domain" description="Prokaryotic-type class I peptide chain release factors" evidence="2">
    <location>
        <begin position="23"/>
        <end position="39"/>
    </location>
</feature>
<dbReference type="GO" id="GO:0004045">
    <property type="term" value="F:peptidyl-tRNA hydrolase activity"/>
    <property type="evidence" value="ECO:0007669"/>
    <property type="project" value="TreeGrafter"/>
</dbReference>
<protein>
    <submittedName>
        <fullName evidence="3">Class I peptide chain release factor</fullName>
    </submittedName>
</protein>
<dbReference type="STRING" id="338969.Rfer_1386"/>
<dbReference type="KEGG" id="rfr:Rfer_1386"/>
<dbReference type="GO" id="GO:0043022">
    <property type="term" value="F:ribosome binding"/>
    <property type="evidence" value="ECO:0007669"/>
    <property type="project" value="TreeGrafter"/>
</dbReference>
<keyword evidence="4" id="KW-1185">Reference proteome</keyword>
<evidence type="ECO:0000256" key="1">
    <source>
        <dbReference type="ARBA" id="ARBA00010835"/>
    </source>
</evidence>
<proteinExistence type="inferred from homology"/>
<accession>Q21YN4</accession>